<proteinExistence type="predicted"/>
<dbReference type="EMBL" id="JNBR01002242">
    <property type="protein sequence ID" value="OQR83307.1"/>
    <property type="molecule type" value="Genomic_DNA"/>
</dbReference>
<gene>
    <name evidence="1" type="ORF">ACHHYP_14859</name>
</gene>
<dbReference type="InterPro" id="IPR036691">
    <property type="entry name" value="Endo/exonu/phosph_ase_sf"/>
</dbReference>
<accession>A0A1V9YC92</accession>
<organism evidence="1 2">
    <name type="scientific">Achlya hypogyna</name>
    <name type="common">Oomycete</name>
    <name type="synonym">Protoachlya hypogyna</name>
    <dbReference type="NCBI Taxonomy" id="1202772"/>
    <lineage>
        <taxon>Eukaryota</taxon>
        <taxon>Sar</taxon>
        <taxon>Stramenopiles</taxon>
        <taxon>Oomycota</taxon>
        <taxon>Saprolegniomycetes</taxon>
        <taxon>Saprolegniales</taxon>
        <taxon>Achlyaceae</taxon>
        <taxon>Achlya</taxon>
    </lineage>
</organism>
<name>A0A1V9YC92_ACHHY</name>
<dbReference type="AlphaFoldDB" id="A0A1V9YC92"/>
<dbReference type="Gene3D" id="3.60.10.10">
    <property type="entry name" value="Endonuclease/exonuclease/phosphatase"/>
    <property type="match status" value="1"/>
</dbReference>
<comment type="caution">
    <text evidence="1">The sequence shown here is derived from an EMBL/GenBank/DDBJ whole genome shotgun (WGS) entry which is preliminary data.</text>
</comment>
<dbReference type="Proteomes" id="UP000243579">
    <property type="component" value="Unassembled WGS sequence"/>
</dbReference>
<reference evidence="1 2" key="1">
    <citation type="journal article" date="2014" name="Genome Biol. Evol.">
        <title>The secreted proteins of Achlya hypogyna and Thraustotheca clavata identify the ancestral oomycete secretome and reveal gene acquisitions by horizontal gene transfer.</title>
        <authorList>
            <person name="Misner I."/>
            <person name="Blouin N."/>
            <person name="Leonard G."/>
            <person name="Richards T.A."/>
            <person name="Lane C.E."/>
        </authorList>
    </citation>
    <scope>NUCLEOTIDE SEQUENCE [LARGE SCALE GENOMIC DNA]</scope>
    <source>
        <strain evidence="1 2">ATCC 48635</strain>
    </source>
</reference>
<feature type="non-terminal residue" evidence="1">
    <location>
        <position position="1"/>
    </location>
</feature>
<dbReference type="OrthoDB" id="78439at2759"/>
<evidence type="ECO:0008006" key="3">
    <source>
        <dbReference type="Google" id="ProtNLM"/>
    </source>
</evidence>
<dbReference type="SUPFAM" id="SSF56219">
    <property type="entry name" value="DNase I-like"/>
    <property type="match status" value="1"/>
</dbReference>
<protein>
    <recommendedName>
        <fullName evidence="3">Endonuclease/exonuclease/phosphatase domain-containing protein</fullName>
    </recommendedName>
</protein>
<evidence type="ECO:0000313" key="2">
    <source>
        <dbReference type="Proteomes" id="UP000243579"/>
    </source>
</evidence>
<sequence length="191" mass="21619">LRYEYQLDVANRYLVVSTTWRGRGIYYHNVYAPVEHEARGSFFAGLPRRFEPDAMHVLMGDLNVVLDAALDTSTPATAPTEGHEDCIEWLAHLDVVDVWRLNRLDYIFVPERLRSEYHASAEYFDGKHGVTGDHKLHKVTLGITHPPRPHGSWKLPRELLDLDDVTAAIKGEAAVLLDQLPNASNRGVVVR</sequence>
<evidence type="ECO:0000313" key="1">
    <source>
        <dbReference type="EMBL" id="OQR83307.1"/>
    </source>
</evidence>
<keyword evidence="2" id="KW-1185">Reference proteome</keyword>